<sequence length="232" mass="25046">MKKIIYSLLVLMSLLTFSSCGETSDDLSVVTYFATLQLEGETLLTIPVGESYTEPGYVATEGDADITDRVVVSGTVDTDVPGYYVLTYSVANMDGFSVSQTRRVLVVDSSNFASAYLAESQFGSRHYTDAPVVITQNADGTYTIDDILGGFYWNGRYPGYEDAGYDFHVDSNLSLNDDNSITLNSTGSWYFATGAADDAVITLTSGNYNPLTGTVVLDLAMDGEPFSVVLTK</sequence>
<dbReference type="Proteomes" id="UP000070319">
    <property type="component" value="Unassembled WGS sequence"/>
</dbReference>
<protein>
    <recommendedName>
        <fullName evidence="6">DUF5012 domain-containing protein</fullName>
    </recommendedName>
</protein>
<dbReference type="AlphaFoldDB" id="A0A139KM54"/>
<dbReference type="RefSeq" id="WP_061438482.1">
    <property type="nucleotide sequence ID" value="NZ_KQ968743.1"/>
</dbReference>
<dbReference type="EMBL" id="LTDF01000180">
    <property type="protein sequence ID" value="KXT40278.1"/>
    <property type="molecule type" value="Genomic_DNA"/>
</dbReference>
<reference evidence="4 5" key="1">
    <citation type="submission" date="2016-02" db="EMBL/GenBank/DDBJ databases">
        <authorList>
            <person name="Wen L."/>
            <person name="He K."/>
            <person name="Yang H."/>
        </authorList>
    </citation>
    <scope>NUCLEOTIDE SEQUENCE [LARGE SCALE GENOMIC DNA]</scope>
    <source>
        <strain evidence="4 5">KLE1704</strain>
    </source>
</reference>
<proteinExistence type="predicted"/>
<dbReference type="Gene3D" id="2.60.40.10">
    <property type="entry name" value="Immunoglobulins"/>
    <property type="match status" value="1"/>
</dbReference>
<dbReference type="InterPro" id="IPR013783">
    <property type="entry name" value="Ig-like_fold"/>
</dbReference>
<dbReference type="InterPro" id="IPR032179">
    <property type="entry name" value="Cry22Aa_Ig-like"/>
</dbReference>
<dbReference type="PATRIC" id="fig|329854.7.peg.5685"/>
<name>A0A139KM54_9BACE</name>
<dbReference type="Pfam" id="PF16403">
    <property type="entry name" value="Bact_surface_Ig-like"/>
    <property type="match status" value="1"/>
</dbReference>
<evidence type="ECO:0000313" key="4">
    <source>
        <dbReference type="EMBL" id="KXT40278.1"/>
    </source>
</evidence>
<evidence type="ECO:0008006" key="6">
    <source>
        <dbReference type="Google" id="ProtNLM"/>
    </source>
</evidence>
<gene>
    <name evidence="4" type="ORF">HMPREF2531_05617</name>
</gene>
<dbReference type="PROSITE" id="PS51257">
    <property type="entry name" value="PROKAR_LIPOPROTEIN"/>
    <property type="match status" value="1"/>
</dbReference>
<feature type="chain" id="PRO_5007486581" description="DUF5012 domain-containing protein" evidence="1">
    <location>
        <begin position="22"/>
        <end position="232"/>
    </location>
</feature>
<dbReference type="Pfam" id="PF16404">
    <property type="entry name" value="BT_2262-like_C"/>
    <property type="match status" value="1"/>
</dbReference>
<keyword evidence="1" id="KW-0732">Signal</keyword>
<feature type="domain" description="BT-2262-like C-terminal" evidence="3">
    <location>
        <begin position="127"/>
        <end position="232"/>
    </location>
</feature>
<dbReference type="InterPro" id="IPR032180">
    <property type="entry name" value="BT_2262-like_C"/>
</dbReference>
<organism evidence="4">
    <name type="scientific">Bacteroides intestinalis</name>
    <dbReference type="NCBI Taxonomy" id="329854"/>
    <lineage>
        <taxon>Bacteria</taxon>
        <taxon>Pseudomonadati</taxon>
        <taxon>Bacteroidota</taxon>
        <taxon>Bacteroidia</taxon>
        <taxon>Bacteroidales</taxon>
        <taxon>Bacteroidaceae</taxon>
        <taxon>Bacteroides</taxon>
    </lineage>
</organism>
<feature type="domain" description="Pesticidal crystal protein Cry22Aa Ig-like" evidence="2">
    <location>
        <begin position="36"/>
        <end position="106"/>
    </location>
</feature>
<evidence type="ECO:0000256" key="1">
    <source>
        <dbReference type="SAM" id="SignalP"/>
    </source>
</evidence>
<accession>A0A139KM54</accession>
<evidence type="ECO:0000259" key="2">
    <source>
        <dbReference type="Pfam" id="PF16403"/>
    </source>
</evidence>
<comment type="caution">
    <text evidence="4">The sequence shown here is derived from an EMBL/GenBank/DDBJ whole genome shotgun (WGS) entry which is preliminary data.</text>
</comment>
<feature type="signal peptide" evidence="1">
    <location>
        <begin position="1"/>
        <end position="21"/>
    </location>
</feature>
<evidence type="ECO:0000259" key="3">
    <source>
        <dbReference type="Pfam" id="PF16404"/>
    </source>
</evidence>
<evidence type="ECO:0000313" key="5">
    <source>
        <dbReference type="Proteomes" id="UP000070319"/>
    </source>
</evidence>